<proteinExistence type="predicted"/>
<feature type="compositionally biased region" description="Gly residues" evidence="1">
    <location>
        <begin position="25"/>
        <end position="35"/>
    </location>
</feature>
<evidence type="ECO:0000256" key="1">
    <source>
        <dbReference type="SAM" id="MobiDB-lite"/>
    </source>
</evidence>
<keyword evidence="4" id="KW-1185">Reference proteome</keyword>
<evidence type="ECO:0000313" key="4">
    <source>
        <dbReference type="Proteomes" id="UP000225706"/>
    </source>
</evidence>
<comment type="caution">
    <text evidence="3">The sequence shown here is derived from an EMBL/GenBank/DDBJ whole genome shotgun (WGS) entry which is preliminary data.</text>
</comment>
<keyword evidence="2" id="KW-0732">Signal</keyword>
<feature type="region of interest" description="Disordered" evidence="1">
    <location>
        <begin position="22"/>
        <end position="62"/>
    </location>
</feature>
<protein>
    <submittedName>
        <fullName evidence="3">Uncharacterized protein</fullName>
    </submittedName>
</protein>
<reference evidence="4" key="1">
    <citation type="journal article" date="2017" name="bioRxiv">
        <title>Comparative analysis of the genomes of Stylophora pistillata and Acropora digitifera provides evidence for extensive differences between species of corals.</title>
        <authorList>
            <person name="Voolstra C.R."/>
            <person name="Li Y."/>
            <person name="Liew Y.J."/>
            <person name="Baumgarten S."/>
            <person name="Zoccola D."/>
            <person name="Flot J.-F."/>
            <person name="Tambutte S."/>
            <person name="Allemand D."/>
            <person name="Aranda M."/>
        </authorList>
    </citation>
    <scope>NUCLEOTIDE SEQUENCE [LARGE SCALE GENOMIC DNA]</scope>
</reference>
<accession>A0A2B4RR78</accession>
<feature type="chain" id="PRO_5013038541" evidence="2">
    <location>
        <begin position="23"/>
        <end position="334"/>
    </location>
</feature>
<sequence>MRLTTVLLVSIVLMAMVELSETRGRGGGGRSGGSRGSRSSRSSRSRSRSRGSSSKPKITKYTPIKATSVRSPVIVKQTKLGSRSSTFKRAVAAYLVTRYAFSSAPVYRQGYPMYRSYVSIPKKRAVRVTLEKERLLDDSGNLCLNELAGSQTTKEGIDDNLVDLKTTVKYKNGETKTLHGVDKTLSLEDIKDQDFEVVTLASYNITIVTATTCTQVEKTVEGTMVTLYETNPNGSSRLNIDNNLLVYVLESVLNHSSVSKVTRSGSEELICLRSNYMSRQSVDEYARRHSSSTTLPKFVFNHHKSHVKAICKMVPKISNEWFFKRMEASKAIIE</sequence>
<gene>
    <name evidence="3" type="ORF">AWC38_SpisGene16547</name>
</gene>
<dbReference type="OrthoDB" id="5980977at2759"/>
<evidence type="ECO:0000313" key="3">
    <source>
        <dbReference type="EMBL" id="PFX19060.1"/>
    </source>
</evidence>
<evidence type="ECO:0000256" key="2">
    <source>
        <dbReference type="SAM" id="SignalP"/>
    </source>
</evidence>
<organism evidence="3 4">
    <name type="scientific">Stylophora pistillata</name>
    <name type="common">Smooth cauliflower coral</name>
    <dbReference type="NCBI Taxonomy" id="50429"/>
    <lineage>
        <taxon>Eukaryota</taxon>
        <taxon>Metazoa</taxon>
        <taxon>Cnidaria</taxon>
        <taxon>Anthozoa</taxon>
        <taxon>Hexacorallia</taxon>
        <taxon>Scleractinia</taxon>
        <taxon>Astrocoeniina</taxon>
        <taxon>Pocilloporidae</taxon>
        <taxon>Stylophora</taxon>
    </lineage>
</organism>
<feature type="signal peptide" evidence="2">
    <location>
        <begin position="1"/>
        <end position="22"/>
    </location>
</feature>
<dbReference type="EMBL" id="LSMT01000379">
    <property type="protein sequence ID" value="PFX19060.1"/>
    <property type="molecule type" value="Genomic_DNA"/>
</dbReference>
<name>A0A2B4RR78_STYPI</name>
<dbReference type="AlphaFoldDB" id="A0A2B4RR78"/>
<dbReference type="Proteomes" id="UP000225706">
    <property type="component" value="Unassembled WGS sequence"/>
</dbReference>